<proteinExistence type="predicted"/>
<gene>
    <name evidence="3" type="ORF">ACFPPC_13290</name>
</gene>
<organism evidence="3 4">
    <name type="scientific">Bosea vestrisii</name>
    <dbReference type="NCBI Taxonomy" id="151416"/>
    <lineage>
        <taxon>Bacteria</taxon>
        <taxon>Pseudomonadati</taxon>
        <taxon>Pseudomonadota</taxon>
        <taxon>Alphaproteobacteria</taxon>
        <taxon>Hyphomicrobiales</taxon>
        <taxon>Boseaceae</taxon>
        <taxon>Bosea</taxon>
    </lineage>
</organism>
<dbReference type="InterPro" id="IPR008927">
    <property type="entry name" value="6-PGluconate_DH-like_C_sf"/>
</dbReference>
<dbReference type="PANTHER" id="PTHR21363">
    <property type="entry name" value="PREPHENATE DEHYDROGENASE"/>
    <property type="match status" value="1"/>
</dbReference>
<reference evidence="4" key="1">
    <citation type="journal article" date="2019" name="Int. J. Syst. Evol. Microbiol.">
        <title>The Global Catalogue of Microorganisms (GCM) 10K type strain sequencing project: providing services to taxonomists for standard genome sequencing and annotation.</title>
        <authorList>
            <consortium name="The Broad Institute Genomics Platform"/>
            <consortium name="The Broad Institute Genome Sequencing Center for Infectious Disease"/>
            <person name="Wu L."/>
            <person name="Ma J."/>
        </authorList>
    </citation>
    <scope>NUCLEOTIDE SEQUENCE [LARGE SCALE GENOMIC DNA]</scope>
    <source>
        <strain evidence="4">CGMCC 1.16326</strain>
    </source>
</reference>
<comment type="caution">
    <text evidence="3">The sequence shown here is derived from an EMBL/GenBank/DDBJ whole genome shotgun (WGS) entry which is preliminary data.</text>
</comment>
<dbReference type="Pfam" id="PF20463">
    <property type="entry name" value="PDH_C"/>
    <property type="match status" value="1"/>
</dbReference>
<keyword evidence="1" id="KW-0560">Oxidoreductase</keyword>
<dbReference type="PROSITE" id="PS51176">
    <property type="entry name" value="PDH_ADH"/>
    <property type="match status" value="1"/>
</dbReference>
<evidence type="ECO:0000259" key="2">
    <source>
        <dbReference type="PROSITE" id="PS51176"/>
    </source>
</evidence>
<dbReference type="RefSeq" id="WP_377008646.1">
    <property type="nucleotide sequence ID" value="NZ_JBHSLV010000021.1"/>
</dbReference>
<name>A0ABW0HB79_9HYPH</name>
<dbReference type="PANTHER" id="PTHR21363:SF0">
    <property type="entry name" value="PREPHENATE DEHYDROGENASE [NADP(+)]"/>
    <property type="match status" value="1"/>
</dbReference>
<dbReference type="Pfam" id="PF02153">
    <property type="entry name" value="PDH_N"/>
    <property type="match status" value="1"/>
</dbReference>
<evidence type="ECO:0000313" key="4">
    <source>
        <dbReference type="Proteomes" id="UP001596104"/>
    </source>
</evidence>
<accession>A0ABW0HB79</accession>
<dbReference type="SUPFAM" id="SSF51735">
    <property type="entry name" value="NAD(P)-binding Rossmann-fold domains"/>
    <property type="match status" value="1"/>
</dbReference>
<dbReference type="InterPro" id="IPR046825">
    <property type="entry name" value="PDH_C"/>
</dbReference>
<dbReference type="InterPro" id="IPR046826">
    <property type="entry name" value="PDH_N"/>
</dbReference>
<dbReference type="SUPFAM" id="SSF48179">
    <property type="entry name" value="6-phosphogluconate dehydrogenase C-terminal domain-like"/>
    <property type="match status" value="1"/>
</dbReference>
<keyword evidence="4" id="KW-1185">Reference proteome</keyword>
<evidence type="ECO:0000256" key="1">
    <source>
        <dbReference type="ARBA" id="ARBA00023002"/>
    </source>
</evidence>
<protein>
    <submittedName>
        <fullName evidence="3">Prephenate dehydrogenase/arogenate dehydrogenase family protein</fullName>
    </submittedName>
</protein>
<sequence length="269" mass="28886">MHTPNTTNPSVGLMGFGAFGRLIARHLKPHCRLLAFDPALPADIGAGGIIAADPAQIGACDIVILAVPVAALSEAIATLRPHLRAGAIVVDVGSVKIGPAKTMLAELPEDVEIVGTHPLFGPQSGRDGIAGLKIAICPIRGASAWRIAAFLRRVLRLQVIMTTPEAHDREAALVQGLTHLIAKILVAMEPLPRRMTTASFDLLMRATEMVRHDSPAVFMAIEQANPHARPVRDRFFALAEEMRTHLDRDAAEPFNQRSAGALSWKERVG</sequence>
<dbReference type="InterPro" id="IPR003099">
    <property type="entry name" value="Prephen_DH"/>
</dbReference>
<dbReference type="InterPro" id="IPR036291">
    <property type="entry name" value="NAD(P)-bd_dom_sf"/>
</dbReference>
<dbReference type="InterPro" id="IPR050812">
    <property type="entry name" value="Preph/Arog_dehydrog"/>
</dbReference>
<feature type="domain" description="Prephenate/arogenate dehydrogenase" evidence="2">
    <location>
        <begin position="9"/>
        <end position="269"/>
    </location>
</feature>
<dbReference type="Proteomes" id="UP001596104">
    <property type="component" value="Unassembled WGS sequence"/>
</dbReference>
<evidence type="ECO:0000313" key="3">
    <source>
        <dbReference type="EMBL" id="MFC5393613.1"/>
    </source>
</evidence>
<dbReference type="EMBL" id="JBHSLV010000021">
    <property type="protein sequence ID" value="MFC5393613.1"/>
    <property type="molecule type" value="Genomic_DNA"/>
</dbReference>
<dbReference type="Gene3D" id="3.40.50.720">
    <property type="entry name" value="NAD(P)-binding Rossmann-like Domain"/>
    <property type="match status" value="1"/>
</dbReference>